<reference evidence="1 2" key="1">
    <citation type="journal article" date="2021" name="BMC Biol.">
        <title>Horizontally acquired antibacterial genes associated with adaptive radiation of ladybird beetles.</title>
        <authorList>
            <person name="Li H.S."/>
            <person name="Tang X.F."/>
            <person name="Huang Y.H."/>
            <person name="Xu Z.Y."/>
            <person name="Chen M.L."/>
            <person name="Du X.Y."/>
            <person name="Qiu B.Y."/>
            <person name="Chen P.T."/>
            <person name="Zhang W."/>
            <person name="Slipinski A."/>
            <person name="Escalona H.E."/>
            <person name="Waterhouse R.M."/>
            <person name="Zwick A."/>
            <person name="Pang H."/>
        </authorList>
    </citation>
    <scope>NUCLEOTIDE SEQUENCE [LARGE SCALE GENOMIC DNA]</scope>
    <source>
        <strain evidence="1">SYSU2018</strain>
    </source>
</reference>
<sequence length="196" mass="22853">MAKNNRYIPEIYEIDNIRQEIAEFPPYYKRNFTDRYCVQFNKTGFYIDTRISLYSNKICLLFLAKGHSIIQNHKSITKIDFQVGKENRLTNIVSGKHKKDAQRLQKNSVICFIETTDGMKYPFCSGIKGKLVDVNRTIGKDSSKIVEGFDTIGYIAMVFPDNFRDPPEDILNGFLTRQQYEDELSKREQEQSPIQL</sequence>
<proteinExistence type="predicted"/>
<keyword evidence="2" id="KW-1185">Reference proteome</keyword>
<dbReference type="Proteomes" id="UP001516400">
    <property type="component" value="Unassembled WGS sequence"/>
</dbReference>
<dbReference type="EMBL" id="JABFTP020000021">
    <property type="protein sequence ID" value="KAL3268616.1"/>
    <property type="molecule type" value="Genomic_DNA"/>
</dbReference>
<dbReference type="InterPro" id="IPR039169">
    <property type="entry name" value="Abitram"/>
</dbReference>
<dbReference type="InterPro" id="IPR011053">
    <property type="entry name" value="Single_hybrid_motif"/>
</dbReference>
<evidence type="ECO:0000313" key="2">
    <source>
        <dbReference type="Proteomes" id="UP001516400"/>
    </source>
</evidence>
<dbReference type="SUPFAM" id="SSF51230">
    <property type="entry name" value="Single hybrid motif"/>
    <property type="match status" value="1"/>
</dbReference>
<name>A0ABD2MR82_9CUCU</name>
<accession>A0ABD2MR82</accession>
<dbReference type="Gene3D" id="2.40.50.100">
    <property type="match status" value="1"/>
</dbReference>
<evidence type="ECO:0008006" key="3">
    <source>
        <dbReference type="Google" id="ProtNLM"/>
    </source>
</evidence>
<dbReference type="AlphaFoldDB" id="A0ABD2MR82"/>
<gene>
    <name evidence="1" type="ORF">HHI36_007722</name>
</gene>
<protein>
    <recommendedName>
        <fullName evidence="3">Protein Abitram</fullName>
    </recommendedName>
</protein>
<organism evidence="1 2">
    <name type="scientific">Cryptolaemus montrouzieri</name>
    <dbReference type="NCBI Taxonomy" id="559131"/>
    <lineage>
        <taxon>Eukaryota</taxon>
        <taxon>Metazoa</taxon>
        <taxon>Ecdysozoa</taxon>
        <taxon>Arthropoda</taxon>
        <taxon>Hexapoda</taxon>
        <taxon>Insecta</taxon>
        <taxon>Pterygota</taxon>
        <taxon>Neoptera</taxon>
        <taxon>Endopterygota</taxon>
        <taxon>Coleoptera</taxon>
        <taxon>Polyphaga</taxon>
        <taxon>Cucujiformia</taxon>
        <taxon>Coccinelloidea</taxon>
        <taxon>Coccinellidae</taxon>
        <taxon>Scymninae</taxon>
        <taxon>Scymnini</taxon>
        <taxon>Cryptolaemus</taxon>
    </lineage>
</organism>
<comment type="caution">
    <text evidence="1">The sequence shown here is derived from an EMBL/GenBank/DDBJ whole genome shotgun (WGS) entry which is preliminary data.</text>
</comment>
<dbReference type="PANTHER" id="PTHR13651">
    <property type="entry name" value="PROTEIN ABITRAM"/>
    <property type="match status" value="1"/>
</dbReference>
<dbReference type="PANTHER" id="PTHR13651:SF0">
    <property type="entry name" value="PROTEIN ABITRAM"/>
    <property type="match status" value="1"/>
</dbReference>
<evidence type="ECO:0000313" key="1">
    <source>
        <dbReference type="EMBL" id="KAL3268616.1"/>
    </source>
</evidence>